<dbReference type="Gene3D" id="2.60.320.10">
    <property type="entry name" value="N-utilization substance G protein NusG, insert domain"/>
    <property type="match status" value="1"/>
</dbReference>
<accession>A0ABW9MET9</accession>
<evidence type="ECO:0000313" key="3">
    <source>
        <dbReference type="Proteomes" id="UP001637994"/>
    </source>
</evidence>
<dbReference type="Pfam" id="PF07009">
    <property type="entry name" value="NusG_II"/>
    <property type="match status" value="1"/>
</dbReference>
<feature type="transmembrane region" description="Helical" evidence="1">
    <location>
        <begin position="7"/>
        <end position="26"/>
    </location>
</feature>
<dbReference type="InterPro" id="IPR038690">
    <property type="entry name" value="NusG_2_sf"/>
</dbReference>
<dbReference type="EMBL" id="JBGMEF010000019">
    <property type="protein sequence ID" value="MFO3667366.1"/>
    <property type="molecule type" value="Genomic_DNA"/>
</dbReference>
<dbReference type="CDD" id="cd09911">
    <property type="entry name" value="Lin0431_like"/>
    <property type="match status" value="1"/>
</dbReference>
<reference evidence="2 3" key="1">
    <citation type="journal article" date="2025" name="Anaerobe">
        <title>Description of Anaerococcus kampingiae sp. nov., Anaerococcus groningensis sp. nov., Anaerococcus martiniensis sp. nov., and Anaerococcus cruorum sp. nov., isolated from human clinical specimens.</title>
        <authorList>
            <person name="Boiten K.E."/>
            <person name="Meijer J."/>
            <person name="van Wezel E.M."/>
            <person name="Veloo A.C.M."/>
        </authorList>
    </citation>
    <scope>NUCLEOTIDE SEQUENCE [LARGE SCALE GENOMIC DNA]</scope>
    <source>
        <strain evidence="2 3">ENR0874</strain>
    </source>
</reference>
<proteinExistence type="predicted"/>
<keyword evidence="1" id="KW-1133">Transmembrane helix</keyword>
<name>A0ABW9MET9_9FIRM</name>
<keyword evidence="1" id="KW-0812">Transmembrane</keyword>
<comment type="caution">
    <text evidence="2">The sequence shown here is derived from an EMBL/GenBank/DDBJ whole genome shotgun (WGS) entry which is preliminary data.</text>
</comment>
<organism evidence="2 3">
    <name type="scientific">Anaerococcus kampingae</name>
    <dbReference type="NCBI Taxonomy" id="3115614"/>
    <lineage>
        <taxon>Bacteria</taxon>
        <taxon>Bacillati</taxon>
        <taxon>Bacillota</taxon>
        <taxon>Tissierellia</taxon>
        <taxon>Tissierellales</taxon>
        <taxon>Peptoniphilaceae</taxon>
        <taxon>Anaerococcus</taxon>
    </lineage>
</organism>
<dbReference type="Proteomes" id="UP001637994">
    <property type="component" value="Unassembled WGS sequence"/>
</dbReference>
<gene>
    <name evidence="2" type="ORF">ACCQ42_06230</name>
</gene>
<protein>
    <submittedName>
        <fullName evidence="2">NusG domain II-containing protein</fullName>
    </submittedName>
</protein>
<keyword evidence="3" id="KW-1185">Reference proteome</keyword>
<keyword evidence="1" id="KW-0472">Membrane</keyword>
<dbReference type="RefSeq" id="WP_410035680.1">
    <property type="nucleotide sequence ID" value="NZ_JBGMEF010000019.1"/>
</dbReference>
<evidence type="ECO:0000313" key="2">
    <source>
        <dbReference type="EMBL" id="MFO3667366.1"/>
    </source>
</evidence>
<sequence>MKIKKGDIIVIVGLLCLSLGFNFLIYKESQKYDGDILVVEQDGKIIERLPLEKDGEYVARYGGHYNKIEIKDGKAKVVEADCLDQICTHMHAISKEGETIICLPHRLFLEVEESDKKGQEEEKIDKVVR</sequence>
<evidence type="ECO:0000256" key="1">
    <source>
        <dbReference type="SAM" id="Phobius"/>
    </source>
</evidence>